<name>A0AAD9ZAV1_9LECA</name>
<evidence type="ECO:0000313" key="1">
    <source>
        <dbReference type="EMBL" id="KAK3174831.1"/>
    </source>
</evidence>
<comment type="caution">
    <text evidence="1">The sequence shown here is derived from an EMBL/GenBank/DDBJ whole genome shotgun (WGS) entry which is preliminary data.</text>
</comment>
<proteinExistence type="predicted"/>
<keyword evidence="2" id="KW-1185">Reference proteome</keyword>
<dbReference type="EMBL" id="JASNWA010000006">
    <property type="protein sequence ID" value="KAK3174831.1"/>
    <property type="molecule type" value="Genomic_DNA"/>
</dbReference>
<evidence type="ECO:0000313" key="2">
    <source>
        <dbReference type="Proteomes" id="UP001276659"/>
    </source>
</evidence>
<reference evidence="1" key="1">
    <citation type="submission" date="2022-11" db="EMBL/GenBank/DDBJ databases">
        <title>Chromosomal genome sequence assembly and mating type (MAT) locus characterization of the leprose asexual lichenized fungus Lepraria neglecta (Nyl.) Erichsen.</title>
        <authorList>
            <person name="Allen J.L."/>
            <person name="Pfeffer B."/>
        </authorList>
    </citation>
    <scope>NUCLEOTIDE SEQUENCE</scope>
    <source>
        <strain evidence="1">Allen 5258</strain>
    </source>
</reference>
<sequence>MAVCVACSKPLTLHLEPDDEDEDASMGGSSANAGQDVDDDVQLQCGCHFHWQCLLDAYSMSECPKCGTSLISTTSLGEQELLCTLKNEGGLQENLDILPLLTEESYLKAYPEERKCRAFLEFCEEGDVEAIVDLLEDEEDEDEEATIGEGAGRHVDVLRYQDPIGSLNSGLHIAILNERVNVAWLLLYLASSLPLDQFSQEALYAAQNSLSLGRENQTGKADIRSLKDGEGMTAEERAVTIGGVWNEWFQLGQLKPPTP</sequence>
<organism evidence="1 2">
    <name type="scientific">Lepraria neglecta</name>
    <dbReference type="NCBI Taxonomy" id="209136"/>
    <lineage>
        <taxon>Eukaryota</taxon>
        <taxon>Fungi</taxon>
        <taxon>Dikarya</taxon>
        <taxon>Ascomycota</taxon>
        <taxon>Pezizomycotina</taxon>
        <taxon>Lecanoromycetes</taxon>
        <taxon>OSLEUM clade</taxon>
        <taxon>Lecanoromycetidae</taxon>
        <taxon>Lecanorales</taxon>
        <taxon>Lecanorineae</taxon>
        <taxon>Stereocaulaceae</taxon>
        <taxon>Lepraria</taxon>
    </lineage>
</organism>
<protein>
    <submittedName>
        <fullName evidence="1">Uncharacterized protein</fullName>
    </submittedName>
</protein>
<gene>
    <name evidence="1" type="ORF">OEA41_002077</name>
</gene>
<accession>A0AAD9ZAV1</accession>
<dbReference type="Proteomes" id="UP001276659">
    <property type="component" value="Unassembled WGS sequence"/>
</dbReference>
<dbReference type="AlphaFoldDB" id="A0AAD9ZAV1"/>